<dbReference type="InterPro" id="IPR036850">
    <property type="entry name" value="NDK-like_dom_sf"/>
</dbReference>
<feature type="binding site" evidence="11 12">
    <location>
        <position position="117"/>
    </location>
    <ligand>
        <name>ATP</name>
        <dbReference type="ChEBI" id="CHEBI:30616"/>
    </ligand>
</feature>
<feature type="binding site" evidence="11 12">
    <location>
        <position position="14"/>
    </location>
    <ligand>
        <name>ATP</name>
        <dbReference type="ChEBI" id="CHEBI:30616"/>
    </ligand>
</feature>
<comment type="cofactor">
    <cofactor evidence="1 11">
        <name>Mg(2+)</name>
        <dbReference type="ChEBI" id="CHEBI:18420"/>
    </cofactor>
</comment>
<dbReference type="PROSITE" id="PS51374">
    <property type="entry name" value="NDPK_LIKE"/>
    <property type="match status" value="1"/>
</dbReference>
<comment type="subcellular location">
    <subcellularLocation>
        <location evidence="11">Cytoplasm</location>
    </subcellularLocation>
</comment>
<feature type="binding site" evidence="11 12">
    <location>
        <position position="96"/>
    </location>
    <ligand>
        <name>ATP</name>
        <dbReference type="ChEBI" id="CHEBI:30616"/>
    </ligand>
</feature>
<evidence type="ECO:0000256" key="1">
    <source>
        <dbReference type="ARBA" id="ARBA00001946"/>
    </source>
</evidence>
<comment type="catalytic activity">
    <reaction evidence="11 14">
        <text>a 2'-deoxyribonucleoside 5'-diphosphate + ATP = a 2'-deoxyribonucleoside 5'-triphosphate + ADP</text>
        <dbReference type="Rhea" id="RHEA:44640"/>
        <dbReference type="ChEBI" id="CHEBI:30616"/>
        <dbReference type="ChEBI" id="CHEBI:61560"/>
        <dbReference type="ChEBI" id="CHEBI:73316"/>
        <dbReference type="ChEBI" id="CHEBI:456216"/>
        <dbReference type="EC" id="2.7.4.6"/>
    </reaction>
</comment>
<evidence type="ECO:0000313" key="17">
    <source>
        <dbReference type="Proteomes" id="UP000000292"/>
    </source>
</evidence>
<dbReference type="KEGG" id="aad:TC41_1587"/>
<dbReference type="GO" id="GO:0006241">
    <property type="term" value="P:CTP biosynthetic process"/>
    <property type="evidence" value="ECO:0007669"/>
    <property type="project" value="UniProtKB-UniRule"/>
</dbReference>
<dbReference type="FunFam" id="3.30.70.141:FF:000002">
    <property type="entry name" value="Nucleoside diphosphate kinase"/>
    <property type="match status" value="1"/>
</dbReference>
<reference evidence="16 17" key="1">
    <citation type="journal article" date="2011" name="J. Bacteriol.">
        <title>Complete Genome Sequence of Alicyclobacillus acidocaldarius Strain Tc-4-1.</title>
        <authorList>
            <person name="Chen Y."/>
            <person name="He Y."/>
            <person name="Zhang B."/>
            <person name="Yang J."/>
            <person name="Li W."/>
            <person name="Dong Z."/>
            <person name="Hu S."/>
        </authorList>
    </citation>
    <scope>NUCLEOTIDE SEQUENCE [LARGE SCALE GENOMIC DNA]</scope>
    <source>
        <strain evidence="16 17">Tc-4-1</strain>
    </source>
</reference>
<comment type="subunit">
    <text evidence="11">Homotetramer.</text>
</comment>
<dbReference type="InterPro" id="IPR001564">
    <property type="entry name" value="Nucleoside_diP_kinase"/>
</dbReference>
<dbReference type="PANTHER" id="PTHR11349">
    <property type="entry name" value="NUCLEOSIDE DIPHOSPHATE KINASE"/>
    <property type="match status" value="1"/>
</dbReference>
<dbReference type="PROSITE" id="PS00469">
    <property type="entry name" value="NDPK"/>
    <property type="match status" value="1"/>
</dbReference>
<keyword evidence="7 11" id="KW-0067">ATP-binding</keyword>
<feature type="domain" description="Nucleoside diphosphate kinase-like" evidence="15">
    <location>
        <begin position="6"/>
        <end position="143"/>
    </location>
</feature>
<evidence type="ECO:0000256" key="6">
    <source>
        <dbReference type="ARBA" id="ARBA00022777"/>
    </source>
</evidence>
<organism evidence="16 17">
    <name type="scientific">Alicyclobacillus acidocaldarius (strain Tc-4-1)</name>
    <name type="common">Bacillus acidocaldarius</name>
    <dbReference type="NCBI Taxonomy" id="1048834"/>
    <lineage>
        <taxon>Bacteria</taxon>
        <taxon>Bacillati</taxon>
        <taxon>Bacillota</taxon>
        <taxon>Bacilli</taxon>
        <taxon>Bacillales</taxon>
        <taxon>Alicyclobacillaceae</taxon>
        <taxon>Alicyclobacillus</taxon>
    </lineage>
</organism>
<dbReference type="GO" id="GO:0004550">
    <property type="term" value="F:nucleoside diphosphate kinase activity"/>
    <property type="evidence" value="ECO:0007669"/>
    <property type="project" value="UniProtKB-UniRule"/>
</dbReference>
<evidence type="ECO:0000256" key="5">
    <source>
        <dbReference type="ARBA" id="ARBA00022741"/>
    </source>
</evidence>
<dbReference type="AlphaFoldDB" id="F8IK06"/>
<keyword evidence="3 11" id="KW-0597">Phosphoprotein</keyword>
<dbReference type="GO" id="GO:0005737">
    <property type="term" value="C:cytoplasm"/>
    <property type="evidence" value="ECO:0007669"/>
    <property type="project" value="UniProtKB-SubCell"/>
</dbReference>
<gene>
    <name evidence="11 16" type="primary">ndk</name>
    <name evidence="16" type="ordered locus">TC41_1587</name>
</gene>
<dbReference type="OrthoDB" id="9801161at2"/>
<dbReference type="SMART" id="SM00562">
    <property type="entry name" value="NDK"/>
    <property type="match status" value="1"/>
</dbReference>
<keyword evidence="11" id="KW-0460">Magnesium</keyword>
<feature type="active site" description="Pros-phosphohistidine intermediate" evidence="11 12">
    <location>
        <position position="120"/>
    </location>
</feature>
<keyword evidence="8 11" id="KW-0546">Nucleotide metabolism</keyword>
<dbReference type="HAMAP" id="MF_00451">
    <property type="entry name" value="NDP_kinase"/>
    <property type="match status" value="1"/>
</dbReference>
<dbReference type="STRING" id="1048834.TC41_1587"/>
<keyword evidence="11" id="KW-0479">Metal-binding</keyword>
<dbReference type="EMBL" id="CP002902">
    <property type="protein sequence ID" value="AEJ43518.1"/>
    <property type="molecule type" value="Genomic_DNA"/>
</dbReference>
<feature type="binding site" evidence="11 12">
    <location>
        <position position="62"/>
    </location>
    <ligand>
        <name>ATP</name>
        <dbReference type="ChEBI" id="CHEBI:30616"/>
    </ligand>
</feature>
<dbReference type="EC" id="2.7.4.6" evidence="11 14"/>
<accession>F8IK06</accession>
<evidence type="ECO:0000256" key="7">
    <source>
        <dbReference type="ARBA" id="ARBA00022840"/>
    </source>
</evidence>
<dbReference type="PATRIC" id="fig|1048834.4.peg.1509"/>
<dbReference type="Pfam" id="PF00334">
    <property type="entry name" value="NDK"/>
    <property type="match status" value="1"/>
</dbReference>
<dbReference type="GO" id="GO:0006183">
    <property type="term" value="P:GTP biosynthetic process"/>
    <property type="evidence" value="ECO:0007669"/>
    <property type="project" value="UniProtKB-UniRule"/>
</dbReference>
<evidence type="ECO:0000313" key="16">
    <source>
        <dbReference type="EMBL" id="AEJ43518.1"/>
    </source>
</evidence>
<keyword evidence="5 11" id="KW-0547">Nucleotide-binding</keyword>
<dbReference type="Proteomes" id="UP000000292">
    <property type="component" value="Chromosome"/>
</dbReference>
<name>F8IK06_ALIAT</name>
<feature type="binding site" evidence="11 12">
    <location>
        <position position="90"/>
    </location>
    <ligand>
        <name>ATP</name>
        <dbReference type="ChEBI" id="CHEBI:30616"/>
    </ligand>
</feature>
<dbReference type="RefSeq" id="WP_014464386.1">
    <property type="nucleotide sequence ID" value="NC_017167.1"/>
</dbReference>
<sequence length="152" mass="16804">MEDMAREQTFVMVKPDGVQRGLVGEIVARFERKGLKLVAAKLVQVSKELAESHYAEHRERPFFGDLVQFITSSPVFAMIWEGENAIAVVRAMMGKTNPAEAAPGTIRGDLGLTIGMNVVHGSDSPESAKREIELWFPEGALTYERTVDAWLA</sequence>
<dbReference type="GO" id="GO:0006228">
    <property type="term" value="P:UTP biosynthetic process"/>
    <property type="evidence" value="ECO:0007669"/>
    <property type="project" value="UniProtKB-UniRule"/>
</dbReference>
<dbReference type="GO" id="GO:0005524">
    <property type="term" value="F:ATP binding"/>
    <property type="evidence" value="ECO:0007669"/>
    <property type="project" value="UniProtKB-UniRule"/>
</dbReference>
<proteinExistence type="inferred from homology"/>
<protein>
    <recommendedName>
        <fullName evidence="11 14">Nucleoside diphosphate kinase</fullName>
        <shortName evidence="11">NDK</shortName>
        <shortName evidence="11">NDP kinase</shortName>
        <ecNumber evidence="11 14">2.7.4.6</ecNumber>
    </recommendedName>
    <alternativeName>
        <fullName evidence="11">Nucleoside-2-P kinase</fullName>
    </alternativeName>
</protein>
<evidence type="ECO:0000256" key="3">
    <source>
        <dbReference type="ARBA" id="ARBA00022553"/>
    </source>
</evidence>
<dbReference type="Gene3D" id="3.30.70.141">
    <property type="entry name" value="Nucleoside diphosphate kinase-like domain"/>
    <property type="match status" value="1"/>
</dbReference>
<comment type="catalytic activity">
    <reaction evidence="10">
        <text>dZDP + ATP = dZTP + ADP</text>
        <dbReference type="Rhea" id="RHEA:67644"/>
        <dbReference type="ChEBI" id="CHEBI:30616"/>
        <dbReference type="ChEBI" id="CHEBI:172929"/>
        <dbReference type="ChEBI" id="CHEBI:172931"/>
        <dbReference type="ChEBI" id="CHEBI:456216"/>
    </reaction>
</comment>
<comment type="similarity">
    <text evidence="2 11 12 13">Belongs to the NDK family.</text>
</comment>
<keyword evidence="6 11" id="KW-0418">Kinase</keyword>
<evidence type="ECO:0000256" key="11">
    <source>
        <dbReference type="HAMAP-Rule" id="MF_00451"/>
    </source>
</evidence>
<dbReference type="CDD" id="cd04413">
    <property type="entry name" value="NDPk_I"/>
    <property type="match status" value="1"/>
</dbReference>
<dbReference type="GO" id="GO:0046872">
    <property type="term" value="F:metal ion binding"/>
    <property type="evidence" value="ECO:0007669"/>
    <property type="project" value="UniProtKB-KW"/>
</dbReference>
<dbReference type="InterPro" id="IPR023005">
    <property type="entry name" value="Nucleoside_diP_kinase_AS"/>
</dbReference>
<keyword evidence="11" id="KW-0963">Cytoplasm</keyword>
<evidence type="ECO:0000259" key="15">
    <source>
        <dbReference type="SMART" id="SM00562"/>
    </source>
</evidence>
<dbReference type="eggNOG" id="COG0105">
    <property type="taxonomic scope" value="Bacteria"/>
</dbReference>
<dbReference type="PRINTS" id="PR01243">
    <property type="entry name" value="NUCDPKINASE"/>
</dbReference>
<evidence type="ECO:0000256" key="4">
    <source>
        <dbReference type="ARBA" id="ARBA00022679"/>
    </source>
</evidence>
<dbReference type="SUPFAM" id="SSF54919">
    <property type="entry name" value="Nucleoside diphosphate kinase, NDK"/>
    <property type="match status" value="1"/>
</dbReference>
<dbReference type="InterPro" id="IPR034907">
    <property type="entry name" value="NDK-like_dom"/>
</dbReference>
<evidence type="ECO:0000256" key="10">
    <source>
        <dbReference type="ARBA" id="ARBA00047945"/>
    </source>
</evidence>
<keyword evidence="4 11" id="KW-0808">Transferase</keyword>
<comment type="catalytic activity">
    <reaction evidence="11">
        <text>a ribonucleoside 5'-diphosphate + ATP = a ribonucleoside 5'-triphosphate + ADP</text>
        <dbReference type="Rhea" id="RHEA:18113"/>
        <dbReference type="ChEBI" id="CHEBI:30616"/>
        <dbReference type="ChEBI" id="CHEBI:57930"/>
        <dbReference type="ChEBI" id="CHEBI:61557"/>
        <dbReference type="ChEBI" id="CHEBI:456216"/>
        <dbReference type="EC" id="2.7.4.6"/>
    </reaction>
</comment>
<evidence type="ECO:0000256" key="8">
    <source>
        <dbReference type="ARBA" id="ARBA00023080"/>
    </source>
</evidence>
<comment type="function">
    <text evidence="11">Major role in the synthesis of nucleoside triphosphates other than ATP. The ATP gamma phosphate is transferred to the NDP beta phosphate via a ping-pong mechanism, using a phosphorylated active-site intermediate.</text>
</comment>
<evidence type="ECO:0000256" key="14">
    <source>
        <dbReference type="RuleBase" id="RU004013"/>
    </source>
</evidence>
<reference evidence="17" key="2">
    <citation type="submission" date="2011-06" db="EMBL/GenBank/DDBJ databases">
        <title>The complete genome sequence of Alicyclobacillus acidocaldarius sp. Tc-4-1.</title>
        <authorList>
            <person name="Chen Y."/>
            <person name="He Y."/>
            <person name="Dong Z."/>
            <person name="Hu S."/>
        </authorList>
    </citation>
    <scope>NUCLEOTIDE SEQUENCE [LARGE SCALE GENOMIC DNA]</scope>
    <source>
        <strain evidence="17">Tc-4-1</strain>
    </source>
</reference>
<dbReference type="NCBIfam" id="NF001908">
    <property type="entry name" value="PRK00668.1"/>
    <property type="match status" value="1"/>
</dbReference>
<evidence type="ECO:0000256" key="9">
    <source>
        <dbReference type="ARBA" id="ARBA00024802"/>
    </source>
</evidence>
<evidence type="ECO:0000256" key="12">
    <source>
        <dbReference type="PROSITE-ProRule" id="PRU00706"/>
    </source>
</evidence>
<feature type="binding site" evidence="11 12">
    <location>
        <position position="107"/>
    </location>
    <ligand>
        <name>ATP</name>
        <dbReference type="ChEBI" id="CHEBI:30616"/>
    </ligand>
</feature>
<evidence type="ECO:0000256" key="13">
    <source>
        <dbReference type="RuleBase" id="RU004011"/>
    </source>
</evidence>
<evidence type="ECO:0000256" key="2">
    <source>
        <dbReference type="ARBA" id="ARBA00008142"/>
    </source>
</evidence>
<comment type="function">
    <text evidence="9">(Microbial infection) Catalyzes the phosphorylation of dZDP to dZTP, when the bacterium is infected by a phage that produces the substrate for the synthesis of dZTP (2- amino-2'-deoxyadenosine 5'-triphosphate), which is then used by the phage as a DNA polymerase substrate.</text>
</comment>
<dbReference type="HOGENOM" id="CLU_060216_6_3_9"/>